<organism evidence="7 8">
    <name type="scientific">Pseudomonas piscis</name>
    <dbReference type="NCBI Taxonomy" id="2614538"/>
    <lineage>
        <taxon>Bacteria</taxon>
        <taxon>Pseudomonadati</taxon>
        <taxon>Pseudomonadota</taxon>
        <taxon>Gammaproteobacteria</taxon>
        <taxon>Pseudomonadales</taxon>
        <taxon>Pseudomonadaceae</taxon>
        <taxon>Pseudomonas</taxon>
    </lineage>
</organism>
<accession>A0A7X1U541</accession>
<feature type="transmembrane region" description="Helical" evidence="6">
    <location>
        <begin position="474"/>
        <end position="493"/>
    </location>
</feature>
<dbReference type="RefSeq" id="WP_103325064.1">
    <property type="nucleotide sequence ID" value="NZ_WHUV01000002.1"/>
</dbReference>
<feature type="transmembrane region" description="Helical" evidence="6">
    <location>
        <begin position="107"/>
        <end position="134"/>
    </location>
</feature>
<gene>
    <name evidence="7" type="ORF">GDH07_14515</name>
</gene>
<feature type="transmembrane region" description="Helical" evidence="6">
    <location>
        <begin position="146"/>
        <end position="167"/>
    </location>
</feature>
<evidence type="ECO:0000256" key="4">
    <source>
        <dbReference type="ARBA" id="ARBA00022989"/>
    </source>
</evidence>
<keyword evidence="5 6" id="KW-0472">Membrane</keyword>
<protein>
    <submittedName>
        <fullName evidence="7">Amino acid permease</fullName>
    </submittedName>
</protein>
<dbReference type="AlphaFoldDB" id="A0A7X1U541"/>
<dbReference type="PANTHER" id="PTHR42770">
    <property type="entry name" value="AMINO ACID TRANSPORTER-RELATED"/>
    <property type="match status" value="1"/>
</dbReference>
<evidence type="ECO:0000256" key="6">
    <source>
        <dbReference type="SAM" id="Phobius"/>
    </source>
</evidence>
<sequence length="516" mass="55081">MSEIYTDKLSQQLDDPARPQEVQRLRRNAVGLMGVLFMTVATAAPITAMLGNVPIAIGSGNGQYAPAGYLVATVILALFAIGYAQMAKYITATGAFYGFISHGLGRVVGMAAGIAVTLTYIVFEAALVGIFAFFCVDLLASASGLQAPWILFALAMLAANGILSYFDISLTAKVLGICLVLEILMLALMAGAVLWHGGGPQGLAPESINPLKAFTPAQGVIGANAGIGLFFAFWSWVGFESSAMYGEESRNPKKIIPLATLLAVIGIGVFYVFVSWMAIAGSGPSEAIRLAQDPAQAAEVFYGPTRLYLGEWAVSLFKLLVVTGSFACGMAFHNCASRYIYALGRENLFDCLGRSVGRTHPRHGSPHVASTVQSLIATAIVLAFLAAGKDPYADLYALLAILGTMGILIVQALCAFAVVCYFHLGTRHVAQRHWFKTFLAPLLGGLGMLYVVYLLFANLSFAAGSAAQSLLFKLIPWIVAASFALGAAIALYFRHFDRRKYHIIGSIVMDDERQEP</sequence>
<feature type="transmembrane region" description="Helical" evidence="6">
    <location>
        <begin position="312"/>
        <end position="332"/>
    </location>
</feature>
<evidence type="ECO:0000256" key="1">
    <source>
        <dbReference type="ARBA" id="ARBA00004651"/>
    </source>
</evidence>
<keyword evidence="2" id="KW-1003">Cell membrane</keyword>
<keyword evidence="3 6" id="KW-0812">Transmembrane</keyword>
<feature type="transmembrane region" description="Helical" evidence="6">
    <location>
        <begin position="258"/>
        <end position="279"/>
    </location>
</feature>
<reference evidence="7 8" key="1">
    <citation type="submission" date="2019-10" db="EMBL/GenBank/DDBJ databases">
        <title>Pseudomonas dajingensis sp. nov., isolated from the profound head ulcers of farmed Murray cod (Maccullochella peelii peelii).</title>
        <authorList>
            <person name="Liu Y."/>
        </authorList>
    </citation>
    <scope>NUCLEOTIDE SEQUENCE [LARGE SCALE GENOMIC DNA]</scope>
    <source>
        <strain evidence="7 8">MC042</strain>
    </source>
</reference>
<proteinExistence type="predicted"/>
<feature type="transmembrane region" description="Helical" evidence="6">
    <location>
        <begin position="217"/>
        <end position="237"/>
    </location>
</feature>
<evidence type="ECO:0000256" key="3">
    <source>
        <dbReference type="ARBA" id="ARBA00022692"/>
    </source>
</evidence>
<feature type="transmembrane region" description="Helical" evidence="6">
    <location>
        <begin position="368"/>
        <end position="389"/>
    </location>
</feature>
<dbReference type="InterPro" id="IPR050367">
    <property type="entry name" value="APC_superfamily"/>
</dbReference>
<evidence type="ECO:0000256" key="5">
    <source>
        <dbReference type="ARBA" id="ARBA00023136"/>
    </source>
</evidence>
<feature type="transmembrane region" description="Helical" evidence="6">
    <location>
        <begin position="434"/>
        <end position="454"/>
    </location>
</feature>
<comment type="caution">
    <text evidence="7">The sequence shown here is derived from an EMBL/GenBank/DDBJ whole genome shotgun (WGS) entry which is preliminary data.</text>
</comment>
<feature type="transmembrane region" description="Helical" evidence="6">
    <location>
        <begin position="30"/>
        <end position="55"/>
    </location>
</feature>
<keyword evidence="4 6" id="KW-1133">Transmembrane helix</keyword>
<feature type="transmembrane region" description="Helical" evidence="6">
    <location>
        <begin position="67"/>
        <end position="86"/>
    </location>
</feature>
<dbReference type="InterPro" id="IPR002293">
    <property type="entry name" value="AA/rel_permease1"/>
</dbReference>
<dbReference type="PANTHER" id="PTHR42770:SF16">
    <property type="entry name" value="AMINO ACID PERMEASE"/>
    <property type="match status" value="1"/>
</dbReference>
<comment type="subcellular location">
    <subcellularLocation>
        <location evidence="1">Cell membrane</location>
        <topology evidence="1">Multi-pass membrane protein</topology>
    </subcellularLocation>
</comment>
<dbReference type="Gene3D" id="1.20.1740.10">
    <property type="entry name" value="Amino acid/polyamine transporter I"/>
    <property type="match status" value="1"/>
</dbReference>
<dbReference type="GO" id="GO:0005886">
    <property type="term" value="C:plasma membrane"/>
    <property type="evidence" value="ECO:0007669"/>
    <property type="project" value="UniProtKB-SubCell"/>
</dbReference>
<feature type="transmembrane region" description="Helical" evidence="6">
    <location>
        <begin position="174"/>
        <end position="197"/>
    </location>
</feature>
<evidence type="ECO:0000313" key="8">
    <source>
        <dbReference type="Proteomes" id="UP000486534"/>
    </source>
</evidence>
<name>A0A7X1U541_9PSED</name>
<dbReference type="Pfam" id="PF13520">
    <property type="entry name" value="AA_permease_2"/>
    <property type="match status" value="1"/>
</dbReference>
<dbReference type="GO" id="GO:0022857">
    <property type="term" value="F:transmembrane transporter activity"/>
    <property type="evidence" value="ECO:0007669"/>
    <property type="project" value="InterPro"/>
</dbReference>
<dbReference type="EMBL" id="WHUV01000002">
    <property type="protein sequence ID" value="MQA54526.1"/>
    <property type="molecule type" value="Genomic_DNA"/>
</dbReference>
<evidence type="ECO:0000313" key="7">
    <source>
        <dbReference type="EMBL" id="MQA54526.1"/>
    </source>
</evidence>
<dbReference type="Proteomes" id="UP000486534">
    <property type="component" value="Unassembled WGS sequence"/>
</dbReference>
<feature type="transmembrane region" description="Helical" evidence="6">
    <location>
        <begin position="395"/>
        <end position="422"/>
    </location>
</feature>
<dbReference type="PIRSF" id="PIRSF006060">
    <property type="entry name" value="AA_transporter"/>
    <property type="match status" value="1"/>
</dbReference>
<evidence type="ECO:0000256" key="2">
    <source>
        <dbReference type="ARBA" id="ARBA00022475"/>
    </source>
</evidence>